<dbReference type="EMBL" id="MU006294">
    <property type="protein sequence ID" value="KAF2854016.1"/>
    <property type="molecule type" value="Genomic_DNA"/>
</dbReference>
<dbReference type="AlphaFoldDB" id="A0A6A7BEU7"/>
<sequence length="861" mass="98915">MPPAIDRLLASPSALRLLRSIVHAAEFPAACAATTVTACCTRAAPTHREYTTDRKAASKQKWQRWKEKSGKIVERDQVRRHLEAESDSVEVDSAVLPHGKGDDAAWAKALAQVERVKGMRAVEILWYESQLRGYQLPSTTSPDAEFLWSTFSKHSRLVDLVIDHAAEMLKRTQTTYPRLYHVVMGYWLPRKPKAALELHHRMLVTLNFRKLPLRALAEAGQTIFAPNAYEALLDMYRNSNERDLYDVVVPALLEKSNITMARRWHSLCVFRNDLPSEAVMANPVVQIFMAEASALSSTKLHFDDHGTSKSMEKARPGYRRYNQELMRRLLGRDTAPVRFEDAFCARMFATRTFPPASIIQGLAMVGVNEIGPQAVLAMAARTQPMEELPQRFEELRAAGIALQGCVFSLALEKFAMEHKWQLVSSMIESDQHPDVFGDPDVQRKLLHFYLDREDHIQVQRTLAIMTLFHNDSSTESWNLLLQVYIERSGPQQVLGTLQDMHARGIMVTLESIMAIKTLLRRRQCGRKPVASNHHRFDELRFVARIYISILESGTGIISPNAWREIIRRYGMLGRFRELRRLIYRLLCWYAPRGGNEFDHLPKSPFLDAALEKLRAAYPERNHYFHFPARYPQEDTPKHPVRQLLPPPLLQGLIVWGFRAGILPNAHWEQSLFNGKLAKKHYRKSLIRSRALNRLDWSVGLRFVVQLRDLGVHVHRHTVLKTLQAQFLNLYGRGRSSRIQNRMMETANTKKYSEHVKEVNEIWGDTLLVEPDKLREIVGEAVWHPRLRRVVNRRSHISLRSESRRRRRSEDRKHDFLSLEEFQQAFATQGETKDVDMPLGEAAATTETMGDVEGGPIASPKE</sequence>
<proteinExistence type="predicted"/>
<evidence type="ECO:0000313" key="2">
    <source>
        <dbReference type="EMBL" id="KAF2854016.1"/>
    </source>
</evidence>
<gene>
    <name evidence="2" type="ORF">T440DRAFT_465746</name>
</gene>
<protein>
    <submittedName>
        <fullName evidence="2">Uncharacterized protein</fullName>
    </submittedName>
</protein>
<keyword evidence="3" id="KW-1185">Reference proteome</keyword>
<evidence type="ECO:0000313" key="3">
    <source>
        <dbReference type="Proteomes" id="UP000799423"/>
    </source>
</evidence>
<evidence type="ECO:0000256" key="1">
    <source>
        <dbReference type="SAM" id="MobiDB-lite"/>
    </source>
</evidence>
<dbReference type="OrthoDB" id="5366531at2759"/>
<feature type="region of interest" description="Disordered" evidence="1">
    <location>
        <begin position="826"/>
        <end position="861"/>
    </location>
</feature>
<reference evidence="2" key="1">
    <citation type="submission" date="2020-01" db="EMBL/GenBank/DDBJ databases">
        <authorList>
            <consortium name="DOE Joint Genome Institute"/>
            <person name="Haridas S."/>
            <person name="Albert R."/>
            <person name="Binder M."/>
            <person name="Bloem J."/>
            <person name="Labutti K."/>
            <person name="Salamov A."/>
            <person name="Andreopoulos B."/>
            <person name="Baker S.E."/>
            <person name="Barry K."/>
            <person name="Bills G."/>
            <person name="Bluhm B.H."/>
            <person name="Cannon C."/>
            <person name="Castanera R."/>
            <person name="Culley D.E."/>
            <person name="Daum C."/>
            <person name="Ezra D."/>
            <person name="Gonzalez J.B."/>
            <person name="Henrissat B."/>
            <person name="Kuo A."/>
            <person name="Liang C."/>
            <person name="Lipzen A."/>
            <person name="Lutzoni F."/>
            <person name="Magnuson J."/>
            <person name="Mondo S."/>
            <person name="Nolan M."/>
            <person name="Ohm R."/>
            <person name="Pangilinan J."/>
            <person name="Park H.-J."/>
            <person name="Ramirez L."/>
            <person name="Alfaro M."/>
            <person name="Sun H."/>
            <person name="Tritt A."/>
            <person name="Yoshinaga Y."/>
            <person name="Zwiers L.-H."/>
            <person name="Turgeon B.G."/>
            <person name="Goodwin S.B."/>
            <person name="Spatafora J.W."/>
            <person name="Crous P.W."/>
            <person name="Grigoriev I.V."/>
        </authorList>
    </citation>
    <scope>NUCLEOTIDE SEQUENCE</scope>
    <source>
        <strain evidence="2">IPT5</strain>
    </source>
</reference>
<dbReference type="Proteomes" id="UP000799423">
    <property type="component" value="Unassembled WGS sequence"/>
</dbReference>
<accession>A0A6A7BEU7</accession>
<organism evidence="2 3">
    <name type="scientific">Plenodomus tracheiphilus IPT5</name>
    <dbReference type="NCBI Taxonomy" id="1408161"/>
    <lineage>
        <taxon>Eukaryota</taxon>
        <taxon>Fungi</taxon>
        <taxon>Dikarya</taxon>
        <taxon>Ascomycota</taxon>
        <taxon>Pezizomycotina</taxon>
        <taxon>Dothideomycetes</taxon>
        <taxon>Pleosporomycetidae</taxon>
        <taxon>Pleosporales</taxon>
        <taxon>Pleosporineae</taxon>
        <taxon>Leptosphaeriaceae</taxon>
        <taxon>Plenodomus</taxon>
    </lineage>
</organism>
<name>A0A6A7BEU7_9PLEO</name>